<dbReference type="EMBL" id="JAZHXJ010000163">
    <property type="protein sequence ID" value="KAL1871033.1"/>
    <property type="molecule type" value="Genomic_DNA"/>
</dbReference>
<feature type="compositionally biased region" description="Polar residues" evidence="1">
    <location>
        <begin position="956"/>
        <end position="975"/>
    </location>
</feature>
<feature type="compositionally biased region" description="Polar residues" evidence="1">
    <location>
        <begin position="499"/>
        <end position="519"/>
    </location>
</feature>
<organism evidence="3 4">
    <name type="scientific">Phialemonium thermophilum</name>
    <dbReference type="NCBI Taxonomy" id="223376"/>
    <lineage>
        <taxon>Eukaryota</taxon>
        <taxon>Fungi</taxon>
        <taxon>Dikarya</taxon>
        <taxon>Ascomycota</taxon>
        <taxon>Pezizomycotina</taxon>
        <taxon>Sordariomycetes</taxon>
        <taxon>Sordariomycetidae</taxon>
        <taxon>Cephalothecales</taxon>
        <taxon>Cephalothecaceae</taxon>
        <taxon>Phialemonium</taxon>
    </lineage>
</organism>
<dbReference type="PANTHER" id="PTHR48187">
    <property type="entry name" value="LD21810P"/>
    <property type="match status" value="1"/>
</dbReference>
<proteinExistence type="predicted"/>
<feature type="region of interest" description="Disordered" evidence="1">
    <location>
        <begin position="799"/>
        <end position="852"/>
    </location>
</feature>
<feature type="region of interest" description="Disordered" evidence="1">
    <location>
        <begin position="923"/>
        <end position="1086"/>
    </location>
</feature>
<feature type="compositionally biased region" description="Low complexity" evidence="1">
    <location>
        <begin position="1133"/>
        <end position="1162"/>
    </location>
</feature>
<feature type="compositionally biased region" description="Low complexity" evidence="1">
    <location>
        <begin position="803"/>
        <end position="814"/>
    </location>
</feature>
<feature type="region of interest" description="Disordered" evidence="1">
    <location>
        <begin position="1331"/>
        <end position="1372"/>
    </location>
</feature>
<feature type="compositionally biased region" description="Low complexity" evidence="1">
    <location>
        <begin position="1001"/>
        <end position="1017"/>
    </location>
</feature>
<dbReference type="Gene3D" id="3.40.50.300">
    <property type="entry name" value="P-loop containing nucleotide triphosphate hydrolases"/>
    <property type="match status" value="1"/>
</dbReference>
<feature type="compositionally biased region" description="Low complexity" evidence="1">
    <location>
        <begin position="709"/>
        <end position="730"/>
    </location>
</feature>
<feature type="region of interest" description="Disordered" evidence="1">
    <location>
        <begin position="486"/>
        <end position="535"/>
    </location>
</feature>
<dbReference type="InterPro" id="IPR027417">
    <property type="entry name" value="P-loop_NTPase"/>
</dbReference>
<dbReference type="SUPFAM" id="SSF52540">
    <property type="entry name" value="P-loop containing nucleoside triphosphate hydrolases"/>
    <property type="match status" value="1"/>
</dbReference>
<sequence>MPTPLLIEGSHPDSLQSRTKDEPLFIHPESFRPNSYFVGREEELKHLHRMLMNRKRRSEGTSAVLIQCLPGGGKTHLARQYVFQYRGHYPGGVYWVRAKSQQEMEYWYWRIAKNEALKGLVTHEDLQELRNPKKIVAIVRKWLNSFDNWLLVLDGIHFDIPGLHEFIPDAKNTSLIFTSTERAVTGDHHFDNPQVMELGLLSAKEAQELLLLEMDKRKPWTQDDLSRAHELVLLMDRLPLMIHVAAQHLKATREPLSKYLRSYKNRPKAGALPAYKAVRDQLQNRGATAALNLMSILVFFDQHIPVEMFALGMSALDSRTPVRTTDPLRGKANLGTTLAVLIAFALVERSESDDMSPNSSRSSRKSFDKNVDFLDLLRIHSVVQAFFIETLTETKEVHFWLERAAAVWCHSFDQADRRIKEDAKVGLPDDYRRYSIHGRKLLEHLDRFEKKSPDSLSRSRAQIEQRLSKIGNEIDQLSHTVQSHIVDGSGEVPPASVFERTSSASETDSTLPSQQSSSELEPVLQGNDEDNLQGLSQPQQVESPVAYSPDYVHNPYQFHVPYPQHQTMPYSPDPDYDDDDRTVLARSDIIQDRGVSKVVAQPSGSGFSGSGSPYPPSSAAFSDWELEFSNHRSVRKIESRRYHDRAGAWRDSTVSDPRVSISREIAKGSISGIGNDRSGSTKTAGRSPSRATKLSAGSRAELQLHKIRTATSPSPRSSAPAIAAARVAGEGEAERSSSIGGGNLRQRFSIGTNSYADPKATETPENSYSRSPAELSANLARVASSPSVWTSATIKRLRENLKPSSGSPSGQSVVARMEAADDGDRPQSSNSSLFLGSRHSNRNVSLSGPLPMPREDLGGTQIMPGPSRHSLPLPVRHWETHTYHPSLYRLESSGIADQESPDPLSFSYPFVHRDAYRITIEPPPAQQQIWEPTPHDYPGGYSSQPMTRDPSHDSNKSQSGGSGSPPTHASHTAPSSGPARILPPLTAGPAQPGSELPRPQGSASSSGSRASRFLFPFSRRRQRPPSVTETEPSPRLGPVFPEVRTSYQSWEARQNSTGDHDRDRQNMTPITVQNLPPGRRRADSAGVVEGASARLPLYSSYGSPYPPYFDMYESDSPVPDPHRNPQPSPSPPASARSPRSSPGPATAPAALPLSSSSSPLPWRLRRGREGGRSQSQSPIAGRGGRRRRLSPPPPSTRAIPFSVYPPGSASAGSTRRSSPLASPPESPRLGPVHLGAAGRGSTKTAGSESRAGGDAMERSASAPGSSGTGGFMLADGRVIGFGDPTTSTFGQMPGSTGFHNPAVALDSPKQQVHKQGSRWLAPWRGRAIERMDHSPDDAGHAVPQEPPEDEETTPIERKEGQVFGLGIQNREN</sequence>
<feature type="compositionally biased region" description="Polar residues" evidence="1">
    <location>
        <begin position="1045"/>
        <end position="1057"/>
    </location>
</feature>
<evidence type="ECO:0000256" key="1">
    <source>
        <dbReference type="SAM" id="MobiDB-lite"/>
    </source>
</evidence>
<feature type="compositionally biased region" description="Low complexity" evidence="1">
    <location>
        <begin position="1206"/>
        <end position="1219"/>
    </location>
</feature>
<feature type="compositionally biased region" description="Polar residues" evidence="1">
    <location>
        <begin position="677"/>
        <end position="692"/>
    </location>
</feature>
<dbReference type="Proteomes" id="UP001586593">
    <property type="component" value="Unassembled WGS sequence"/>
</dbReference>
<gene>
    <name evidence="3" type="ORF">VTK73DRAFT_2306</name>
</gene>
<dbReference type="Pfam" id="PF00931">
    <property type="entry name" value="NB-ARC"/>
    <property type="match status" value="1"/>
</dbReference>
<feature type="region of interest" description="Disordered" evidence="1">
    <location>
        <begin position="547"/>
        <end position="577"/>
    </location>
</feature>
<keyword evidence="4" id="KW-1185">Reference proteome</keyword>
<evidence type="ECO:0000313" key="3">
    <source>
        <dbReference type="EMBL" id="KAL1871033.1"/>
    </source>
</evidence>
<dbReference type="PANTHER" id="PTHR48187:SF2">
    <property type="entry name" value="LD21810P"/>
    <property type="match status" value="1"/>
</dbReference>
<feature type="region of interest" description="Disordered" evidence="1">
    <location>
        <begin position="1106"/>
        <end position="1272"/>
    </location>
</feature>
<accession>A0ABR3X5R2</accession>
<reference evidence="3 4" key="1">
    <citation type="journal article" date="2024" name="Commun. Biol.">
        <title>Comparative genomic analysis of thermophilic fungi reveals convergent evolutionary adaptations and gene losses.</title>
        <authorList>
            <person name="Steindorff A.S."/>
            <person name="Aguilar-Pontes M.V."/>
            <person name="Robinson A.J."/>
            <person name="Andreopoulos B."/>
            <person name="LaButti K."/>
            <person name="Kuo A."/>
            <person name="Mondo S."/>
            <person name="Riley R."/>
            <person name="Otillar R."/>
            <person name="Haridas S."/>
            <person name="Lipzen A."/>
            <person name="Grimwood J."/>
            <person name="Schmutz J."/>
            <person name="Clum A."/>
            <person name="Reid I.D."/>
            <person name="Moisan M.C."/>
            <person name="Butler G."/>
            <person name="Nguyen T.T.M."/>
            <person name="Dewar K."/>
            <person name="Conant G."/>
            <person name="Drula E."/>
            <person name="Henrissat B."/>
            <person name="Hansel C."/>
            <person name="Singer S."/>
            <person name="Hutchinson M.I."/>
            <person name="de Vries R.P."/>
            <person name="Natvig D.O."/>
            <person name="Powell A.J."/>
            <person name="Tsang A."/>
            <person name="Grigoriev I.V."/>
        </authorList>
    </citation>
    <scope>NUCLEOTIDE SEQUENCE [LARGE SCALE GENOMIC DNA]</scope>
    <source>
        <strain evidence="3 4">ATCC 24622</strain>
    </source>
</reference>
<evidence type="ECO:0000259" key="2">
    <source>
        <dbReference type="Pfam" id="PF00931"/>
    </source>
</evidence>
<protein>
    <recommendedName>
        <fullName evidence="2">NB-ARC domain-containing protein</fullName>
    </recommendedName>
</protein>
<feature type="region of interest" description="Disordered" evidence="1">
    <location>
        <begin position="663"/>
        <end position="772"/>
    </location>
</feature>
<comment type="caution">
    <text evidence="3">The sequence shown here is derived from an EMBL/GenBank/DDBJ whole genome shotgun (WGS) entry which is preliminary data.</text>
</comment>
<name>A0ABR3X5R2_9PEZI</name>
<evidence type="ECO:0000313" key="4">
    <source>
        <dbReference type="Proteomes" id="UP001586593"/>
    </source>
</evidence>
<feature type="domain" description="NB-ARC" evidence="2">
    <location>
        <begin position="45"/>
        <end position="211"/>
    </location>
</feature>
<dbReference type="InterPro" id="IPR002182">
    <property type="entry name" value="NB-ARC"/>
</dbReference>